<dbReference type="RefSeq" id="WP_123712280.1">
    <property type="nucleotide sequence ID" value="NZ_RKHR01000004.1"/>
</dbReference>
<keyword evidence="1" id="KW-0175">Coiled coil</keyword>
<protein>
    <submittedName>
        <fullName evidence="2">Uncharacterized protein</fullName>
    </submittedName>
</protein>
<dbReference type="EMBL" id="RKHR01000004">
    <property type="protein sequence ID" value="ROS01495.1"/>
    <property type="molecule type" value="Genomic_DNA"/>
</dbReference>
<evidence type="ECO:0000313" key="2">
    <source>
        <dbReference type="EMBL" id="ROS01495.1"/>
    </source>
</evidence>
<reference evidence="2 3" key="1">
    <citation type="submission" date="2018-11" db="EMBL/GenBank/DDBJ databases">
        <title>Genomic Encyclopedia of Type Strains, Phase IV (KMG-IV): sequencing the most valuable type-strain genomes for metagenomic binning, comparative biology and taxonomic classification.</title>
        <authorList>
            <person name="Goeker M."/>
        </authorList>
    </citation>
    <scope>NUCLEOTIDE SEQUENCE [LARGE SCALE GENOMIC DNA]</scope>
    <source>
        <strain evidence="2 3">DSM 100316</strain>
    </source>
</reference>
<feature type="coiled-coil region" evidence="1">
    <location>
        <begin position="30"/>
        <end position="57"/>
    </location>
</feature>
<accession>A0A3N2DQB1</accession>
<dbReference type="Proteomes" id="UP000275394">
    <property type="component" value="Unassembled WGS sequence"/>
</dbReference>
<name>A0A3N2DQB1_9GAMM</name>
<comment type="caution">
    <text evidence="2">The sequence shown here is derived from an EMBL/GenBank/DDBJ whole genome shotgun (WGS) entry which is preliminary data.</text>
</comment>
<proteinExistence type="predicted"/>
<evidence type="ECO:0000313" key="3">
    <source>
        <dbReference type="Proteomes" id="UP000275394"/>
    </source>
</evidence>
<sequence>MIYLLVAAMAALLSAMVTLLLVRRKVRLALSEASELMAQQQGKLEATEKMEAEYKQKVADLDYQLRSCQRDLAAQQQMNDQP</sequence>
<gene>
    <name evidence="2" type="ORF">EDC56_1937</name>
</gene>
<dbReference type="AlphaFoldDB" id="A0A3N2DQB1"/>
<keyword evidence="3" id="KW-1185">Reference proteome</keyword>
<organism evidence="2 3">
    <name type="scientific">Sinobacterium caligoides</name>
    <dbReference type="NCBI Taxonomy" id="933926"/>
    <lineage>
        <taxon>Bacteria</taxon>
        <taxon>Pseudomonadati</taxon>
        <taxon>Pseudomonadota</taxon>
        <taxon>Gammaproteobacteria</taxon>
        <taxon>Cellvibrionales</taxon>
        <taxon>Spongiibacteraceae</taxon>
        <taxon>Sinobacterium</taxon>
    </lineage>
</organism>
<evidence type="ECO:0000256" key="1">
    <source>
        <dbReference type="SAM" id="Coils"/>
    </source>
</evidence>